<dbReference type="Pfam" id="PF00005">
    <property type="entry name" value="ABC_tran"/>
    <property type="match status" value="1"/>
</dbReference>
<name>A0A1M7RRB1_FERGO</name>
<keyword evidence="1" id="KW-0813">Transport</keyword>
<keyword evidence="3 5" id="KW-0067">ATP-binding</keyword>
<evidence type="ECO:0000256" key="2">
    <source>
        <dbReference type="ARBA" id="ARBA00022741"/>
    </source>
</evidence>
<dbReference type="GO" id="GO:0016887">
    <property type="term" value="F:ATP hydrolysis activity"/>
    <property type="evidence" value="ECO:0007669"/>
    <property type="project" value="InterPro"/>
</dbReference>
<dbReference type="Proteomes" id="UP000184207">
    <property type="component" value="Unassembled WGS sequence"/>
</dbReference>
<dbReference type="InterPro" id="IPR003439">
    <property type="entry name" value="ABC_transporter-like_ATP-bd"/>
</dbReference>
<dbReference type="PANTHER" id="PTHR42939">
    <property type="entry name" value="ABC TRANSPORTER ATP-BINDING PROTEIN ALBC-RELATED"/>
    <property type="match status" value="1"/>
</dbReference>
<dbReference type="AlphaFoldDB" id="A0A1M7RRB1"/>
<accession>A0A1M7RRB1</accession>
<keyword evidence="2" id="KW-0547">Nucleotide-binding</keyword>
<dbReference type="PANTHER" id="PTHR42939:SF3">
    <property type="entry name" value="ABC TRANSPORTER ATP-BINDING COMPONENT"/>
    <property type="match status" value="1"/>
</dbReference>
<organism evidence="5 6">
    <name type="scientific">Fervidobacterium gondwanense DSM 13020</name>
    <dbReference type="NCBI Taxonomy" id="1121883"/>
    <lineage>
        <taxon>Bacteria</taxon>
        <taxon>Thermotogati</taxon>
        <taxon>Thermotogota</taxon>
        <taxon>Thermotogae</taxon>
        <taxon>Thermotogales</taxon>
        <taxon>Fervidobacteriaceae</taxon>
        <taxon>Fervidobacterium</taxon>
    </lineage>
</organism>
<dbReference type="SMART" id="SM00382">
    <property type="entry name" value="AAA"/>
    <property type="match status" value="1"/>
</dbReference>
<evidence type="ECO:0000313" key="6">
    <source>
        <dbReference type="Proteomes" id="UP000184207"/>
    </source>
</evidence>
<reference evidence="6" key="1">
    <citation type="submission" date="2016-12" db="EMBL/GenBank/DDBJ databases">
        <authorList>
            <person name="Varghese N."/>
            <person name="Submissions S."/>
        </authorList>
    </citation>
    <scope>NUCLEOTIDE SEQUENCE [LARGE SCALE GENOMIC DNA]</scope>
    <source>
        <strain evidence="6">DSM 13020</strain>
    </source>
</reference>
<dbReference type="InterPro" id="IPR003593">
    <property type="entry name" value="AAA+_ATPase"/>
</dbReference>
<dbReference type="OrthoDB" id="9804819at2"/>
<proteinExistence type="predicted"/>
<protein>
    <submittedName>
        <fullName evidence="5">ABC-2 type transport system ATP-binding protein</fullName>
    </submittedName>
</protein>
<dbReference type="SUPFAM" id="SSF52540">
    <property type="entry name" value="P-loop containing nucleoside triphosphate hydrolases"/>
    <property type="match status" value="1"/>
</dbReference>
<dbReference type="STRING" id="1121883.SAMN02745226_00027"/>
<sequence length="278" mass="31170">MEKLESKNVLEIKNLKKYYGNIHAVDGISFEVEKGEIFALLGPNGAGKTTTIKCILGLRRKDEGTINLRGSVAYVPEGKELYGSYTVKKMIEVTADVTDEFDKEKCCAYIDKFQIPLNEKVSNLSNGQTTQLYLALVLSQRAELYIFDEPTWGLDPIVRNQVLDMIREIPIAGASVLYTSHILGEVEKVADKVAIMNRGKILEVGYLDDIKERYCAISVPSSTEFQGISGYRYKSTESEDIYIVNKEYALANNFECSPVTFEAIFEALVLNDINLSKE</sequence>
<feature type="domain" description="ABC transporter" evidence="4">
    <location>
        <begin position="10"/>
        <end position="223"/>
    </location>
</feature>
<keyword evidence="6" id="KW-1185">Reference proteome</keyword>
<dbReference type="RefSeq" id="WP_072757106.1">
    <property type="nucleotide sequence ID" value="NZ_FRDJ01000001.1"/>
</dbReference>
<gene>
    <name evidence="5" type="ORF">SAMN02745226_00027</name>
</gene>
<evidence type="ECO:0000256" key="1">
    <source>
        <dbReference type="ARBA" id="ARBA00022448"/>
    </source>
</evidence>
<dbReference type="GO" id="GO:0005524">
    <property type="term" value="F:ATP binding"/>
    <property type="evidence" value="ECO:0007669"/>
    <property type="project" value="UniProtKB-KW"/>
</dbReference>
<evidence type="ECO:0000259" key="4">
    <source>
        <dbReference type="PROSITE" id="PS50893"/>
    </source>
</evidence>
<dbReference type="Gene3D" id="3.40.50.300">
    <property type="entry name" value="P-loop containing nucleotide triphosphate hydrolases"/>
    <property type="match status" value="1"/>
</dbReference>
<dbReference type="CDD" id="cd03230">
    <property type="entry name" value="ABC_DR_subfamily_A"/>
    <property type="match status" value="1"/>
</dbReference>
<dbReference type="InterPro" id="IPR051782">
    <property type="entry name" value="ABC_Transporter_VariousFunc"/>
</dbReference>
<dbReference type="PROSITE" id="PS50893">
    <property type="entry name" value="ABC_TRANSPORTER_2"/>
    <property type="match status" value="1"/>
</dbReference>
<dbReference type="InterPro" id="IPR027417">
    <property type="entry name" value="P-loop_NTPase"/>
</dbReference>
<dbReference type="EMBL" id="FRDJ01000001">
    <property type="protein sequence ID" value="SHN48652.1"/>
    <property type="molecule type" value="Genomic_DNA"/>
</dbReference>
<evidence type="ECO:0000313" key="5">
    <source>
        <dbReference type="EMBL" id="SHN48652.1"/>
    </source>
</evidence>
<evidence type="ECO:0000256" key="3">
    <source>
        <dbReference type="ARBA" id="ARBA00022840"/>
    </source>
</evidence>